<protein>
    <recommendedName>
        <fullName evidence="6">THD domain-containing protein</fullName>
    </recommendedName>
</protein>
<dbReference type="CDD" id="cd00184">
    <property type="entry name" value="TNF"/>
    <property type="match status" value="1"/>
</dbReference>
<proteinExistence type="inferred from homology"/>
<accession>A0A5J5DHT3</accession>
<dbReference type="GO" id="GO:0006955">
    <property type="term" value="P:immune response"/>
    <property type="evidence" value="ECO:0007669"/>
    <property type="project" value="InterPro"/>
</dbReference>
<dbReference type="Pfam" id="PF00229">
    <property type="entry name" value="TNF"/>
    <property type="match status" value="1"/>
</dbReference>
<evidence type="ECO:0000313" key="7">
    <source>
        <dbReference type="EMBL" id="KAA8592829.1"/>
    </source>
</evidence>
<evidence type="ECO:0000256" key="2">
    <source>
        <dbReference type="ARBA" id="ARBA00008670"/>
    </source>
</evidence>
<evidence type="ECO:0000256" key="1">
    <source>
        <dbReference type="ARBA" id="ARBA00004370"/>
    </source>
</evidence>
<reference evidence="7 8" key="1">
    <citation type="submission" date="2019-08" db="EMBL/GenBank/DDBJ databases">
        <title>A chromosome-level genome assembly, high-density linkage maps, and genome scans reveal the genomic architecture of hybrid incompatibilities underlying speciation via character displacement in darters (Percidae: Etheostominae).</title>
        <authorList>
            <person name="Moran R.L."/>
            <person name="Catchen J.M."/>
            <person name="Fuller R.C."/>
        </authorList>
    </citation>
    <scope>NUCLEOTIDE SEQUENCE [LARGE SCALE GENOMIC DNA]</scope>
    <source>
        <strain evidence="7">EspeVRDwgs_2016</strain>
        <tissue evidence="7">Muscle</tissue>
    </source>
</reference>
<dbReference type="AlphaFoldDB" id="A0A5J5DHT3"/>
<evidence type="ECO:0000256" key="3">
    <source>
        <dbReference type="ARBA" id="ARBA00022514"/>
    </source>
</evidence>
<dbReference type="GO" id="GO:0005125">
    <property type="term" value="F:cytokine activity"/>
    <property type="evidence" value="ECO:0007669"/>
    <property type="project" value="UniProtKB-KW"/>
</dbReference>
<dbReference type="Proteomes" id="UP000327493">
    <property type="component" value="Chromosome 5"/>
</dbReference>
<dbReference type="GO" id="GO:0005615">
    <property type="term" value="C:extracellular space"/>
    <property type="evidence" value="ECO:0007669"/>
    <property type="project" value="UniProtKB-KW"/>
</dbReference>
<feature type="transmembrane region" description="Helical" evidence="5">
    <location>
        <begin position="60"/>
        <end position="83"/>
    </location>
</feature>
<dbReference type="SUPFAM" id="SSF49842">
    <property type="entry name" value="TNF-like"/>
    <property type="match status" value="1"/>
</dbReference>
<evidence type="ECO:0000256" key="5">
    <source>
        <dbReference type="SAM" id="Phobius"/>
    </source>
</evidence>
<dbReference type="PANTHER" id="PTHR11471">
    <property type="entry name" value="TUMOR NECROSIS FACTOR FAMILY MEMBER"/>
    <property type="match status" value="1"/>
</dbReference>
<keyword evidence="8" id="KW-1185">Reference proteome</keyword>
<dbReference type="OrthoDB" id="9936525at2759"/>
<feature type="domain" description="THD" evidence="6">
    <location>
        <begin position="112"/>
        <end position="256"/>
    </location>
</feature>
<dbReference type="PANTHER" id="PTHR11471:SF24">
    <property type="entry name" value="TUMOR NECROSIS FACTOR LIGAND SUPERFAMILY MEMBER 15"/>
    <property type="match status" value="1"/>
</dbReference>
<comment type="similarity">
    <text evidence="2">Belongs to the tumor necrosis factor family.</text>
</comment>
<keyword evidence="4 5" id="KW-0472">Membrane</keyword>
<dbReference type="InterPro" id="IPR006052">
    <property type="entry name" value="TNF_dom"/>
</dbReference>
<keyword evidence="5" id="KW-1133">Transmembrane helix</keyword>
<sequence>MEMLNGSREWETGCMEEEGCCCCCCCCCVEGEGEAGLHRKTTLFKFLRQKETRLQRMAQFVAAALLLLTAVVLALLVTVVLGGRCHHQLMKQPDSLAVGSDGQQQPDDFKNPSAMLTVPSDNSLDGEYLKWESKAGNAFCHGGFNYSSGNLVVPRKGLYRVFLQITYESKDGFKCPSDEELRLTNEVFVISDNYNEDMALLSSVDTVNCSMKQWSKSTYTAGLFLLEANSRLRVTSSYHDIITKKESQVFFGAELLPQ</sequence>
<keyword evidence="3" id="KW-0202">Cytokine</keyword>
<dbReference type="InterPro" id="IPR006053">
    <property type="entry name" value="TNF"/>
</dbReference>
<organism evidence="7 8">
    <name type="scientific">Etheostoma spectabile</name>
    <name type="common">orangethroat darter</name>
    <dbReference type="NCBI Taxonomy" id="54343"/>
    <lineage>
        <taxon>Eukaryota</taxon>
        <taxon>Metazoa</taxon>
        <taxon>Chordata</taxon>
        <taxon>Craniata</taxon>
        <taxon>Vertebrata</taxon>
        <taxon>Euteleostomi</taxon>
        <taxon>Actinopterygii</taxon>
        <taxon>Neopterygii</taxon>
        <taxon>Teleostei</taxon>
        <taxon>Neoteleostei</taxon>
        <taxon>Acanthomorphata</taxon>
        <taxon>Eupercaria</taxon>
        <taxon>Perciformes</taxon>
        <taxon>Percoidei</taxon>
        <taxon>Percidae</taxon>
        <taxon>Etheostomatinae</taxon>
        <taxon>Etheostoma</taxon>
    </lineage>
</organism>
<dbReference type="GO" id="GO:0016020">
    <property type="term" value="C:membrane"/>
    <property type="evidence" value="ECO:0007669"/>
    <property type="project" value="UniProtKB-SubCell"/>
</dbReference>
<dbReference type="GO" id="GO:0005164">
    <property type="term" value="F:tumor necrosis factor receptor binding"/>
    <property type="evidence" value="ECO:0007669"/>
    <property type="project" value="InterPro"/>
</dbReference>
<evidence type="ECO:0000259" key="6">
    <source>
        <dbReference type="PROSITE" id="PS50049"/>
    </source>
</evidence>
<evidence type="ECO:0000256" key="4">
    <source>
        <dbReference type="ARBA" id="ARBA00023136"/>
    </source>
</evidence>
<comment type="subcellular location">
    <subcellularLocation>
        <location evidence="1">Membrane</location>
    </subcellularLocation>
</comment>
<dbReference type="SMART" id="SM00207">
    <property type="entry name" value="TNF"/>
    <property type="match status" value="1"/>
</dbReference>
<dbReference type="Gene3D" id="2.60.120.40">
    <property type="match status" value="1"/>
</dbReference>
<keyword evidence="5" id="KW-0812">Transmembrane</keyword>
<comment type="caution">
    <text evidence="7">The sequence shown here is derived from an EMBL/GenBank/DDBJ whole genome shotgun (WGS) entry which is preliminary data.</text>
</comment>
<gene>
    <name evidence="7" type="ORF">FQN60_018284</name>
</gene>
<name>A0A5J5DHT3_9PERO</name>
<dbReference type="PRINTS" id="PR01234">
    <property type="entry name" value="TNECROSISFCT"/>
</dbReference>
<dbReference type="InterPro" id="IPR008983">
    <property type="entry name" value="Tumour_necrosis_fac-like_dom"/>
</dbReference>
<evidence type="ECO:0000313" key="8">
    <source>
        <dbReference type="Proteomes" id="UP000327493"/>
    </source>
</evidence>
<dbReference type="PROSITE" id="PS50049">
    <property type="entry name" value="THD_2"/>
    <property type="match status" value="1"/>
</dbReference>
<dbReference type="EMBL" id="VOFY01000005">
    <property type="protein sequence ID" value="KAA8592829.1"/>
    <property type="molecule type" value="Genomic_DNA"/>
</dbReference>